<name>A0A9D3X759_9SAUR</name>
<dbReference type="AlphaFoldDB" id="A0A9D3X759"/>
<sequence length="128" mass="13825">MGRKLPLLPPHQPRQAGRGQQSGRTCRSRSWCCLAGRLGSNPAPRRLGAITPGLCVESQSDNGGPLPEPDLGQPWVRAQRPGSNFQSRPLGTTRSSSPQPPSAHHPGIQARLPSPRSQPRGITRDSRF</sequence>
<gene>
    <name evidence="2" type="ORF">KIL84_002320</name>
</gene>
<feature type="region of interest" description="Disordered" evidence="1">
    <location>
        <begin position="54"/>
        <end position="128"/>
    </location>
</feature>
<dbReference type="EMBL" id="JAHDVG010000480">
    <property type="protein sequence ID" value="KAH1174176.1"/>
    <property type="molecule type" value="Genomic_DNA"/>
</dbReference>
<organism evidence="2 3">
    <name type="scientific">Mauremys mutica</name>
    <name type="common">yellowpond turtle</name>
    <dbReference type="NCBI Taxonomy" id="74926"/>
    <lineage>
        <taxon>Eukaryota</taxon>
        <taxon>Metazoa</taxon>
        <taxon>Chordata</taxon>
        <taxon>Craniata</taxon>
        <taxon>Vertebrata</taxon>
        <taxon>Euteleostomi</taxon>
        <taxon>Archelosauria</taxon>
        <taxon>Testudinata</taxon>
        <taxon>Testudines</taxon>
        <taxon>Cryptodira</taxon>
        <taxon>Durocryptodira</taxon>
        <taxon>Testudinoidea</taxon>
        <taxon>Geoemydidae</taxon>
        <taxon>Geoemydinae</taxon>
        <taxon>Mauremys</taxon>
    </lineage>
</organism>
<feature type="region of interest" description="Disordered" evidence="1">
    <location>
        <begin position="1"/>
        <end position="26"/>
    </location>
</feature>
<evidence type="ECO:0000313" key="3">
    <source>
        <dbReference type="Proteomes" id="UP000827986"/>
    </source>
</evidence>
<reference evidence="2" key="1">
    <citation type="submission" date="2021-09" db="EMBL/GenBank/DDBJ databases">
        <title>The genome of Mauremys mutica provides insights into the evolution of semi-aquatic lifestyle.</title>
        <authorList>
            <person name="Gong S."/>
            <person name="Gao Y."/>
        </authorList>
    </citation>
    <scope>NUCLEOTIDE SEQUENCE</scope>
    <source>
        <strain evidence="2">MM-2020</strain>
        <tissue evidence="2">Muscle</tissue>
    </source>
</reference>
<comment type="caution">
    <text evidence="2">The sequence shown here is derived from an EMBL/GenBank/DDBJ whole genome shotgun (WGS) entry which is preliminary data.</text>
</comment>
<accession>A0A9D3X759</accession>
<dbReference type="Proteomes" id="UP000827986">
    <property type="component" value="Unassembled WGS sequence"/>
</dbReference>
<evidence type="ECO:0000256" key="1">
    <source>
        <dbReference type="SAM" id="MobiDB-lite"/>
    </source>
</evidence>
<protein>
    <submittedName>
        <fullName evidence="2">Uncharacterized protein</fullName>
    </submittedName>
</protein>
<evidence type="ECO:0000313" key="2">
    <source>
        <dbReference type="EMBL" id="KAH1174176.1"/>
    </source>
</evidence>
<feature type="compositionally biased region" description="Polar residues" evidence="1">
    <location>
        <begin position="81"/>
        <end position="94"/>
    </location>
</feature>
<keyword evidence="3" id="KW-1185">Reference proteome</keyword>
<proteinExistence type="predicted"/>